<sequence>MSVDEDSFAADVLNGFSLDNGRHRPTPGPRLAPAPPDPDPVEETRALERARAEQHTNGHSPE</sequence>
<evidence type="ECO:0000313" key="3">
    <source>
        <dbReference type="Proteomes" id="UP001597045"/>
    </source>
</evidence>
<feature type="compositionally biased region" description="Basic and acidic residues" evidence="1">
    <location>
        <begin position="42"/>
        <end position="62"/>
    </location>
</feature>
<gene>
    <name evidence="2" type="ORF">ACFQ1S_38160</name>
</gene>
<dbReference type="EMBL" id="JBHTIS010003214">
    <property type="protein sequence ID" value="MFD1050943.1"/>
    <property type="molecule type" value="Genomic_DNA"/>
</dbReference>
<proteinExistence type="predicted"/>
<accession>A0ABW3MJY9</accession>
<organism evidence="2 3">
    <name type="scientific">Kibdelosporangium lantanae</name>
    <dbReference type="NCBI Taxonomy" id="1497396"/>
    <lineage>
        <taxon>Bacteria</taxon>
        <taxon>Bacillati</taxon>
        <taxon>Actinomycetota</taxon>
        <taxon>Actinomycetes</taxon>
        <taxon>Pseudonocardiales</taxon>
        <taxon>Pseudonocardiaceae</taxon>
        <taxon>Kibdelosporangium</taxon>
    </lineage>
</organism>
<evidence type="ECO:0000256" key="1">
    <source>
        <dbReference type="SAM" id="MobiDB-lite"/>
    </source>
</evidence>
<protein>
    <submittedName>
        <fullName evidence="2">Uncharacterized protein</fullName>
    </submittedName>
</protein>
<keyword evidence="3" id="KW-1185">Reference proteome</keyword>
<name>A0ABW3MJY9_9PSEU</name>
<feature type="region of interest" description="Disordered" evidence="1">
    <location>
        <begin position="14"/>
        <end position="62"/>
    </location>
</feature>
<comment type="caution">
    <text evidence="2">The sequence shown here is derived from an EMBL/GenBank/DDBJ whole genome shotgun (WGS) entry which is preliminary data.</text>
</comment>
<evidence type="ECO:0000313" key="2">
    <source>
        <dbReference type="EMBL" id="MFD1050943.1"/>
    </source>
</evidence>
<feature type="compositionally biased region" description="Pro residues" evidence="1">
    <location>
        <begin position="26"/>
        <end position="38"/>
    </location>
</feature>
<reference evidence="3" key="1">
    <citation type="journal article" date="2019" name="Int. J. Syst. Evol. Microbiol.">
        <title>The Global Catalogue of Microorganisms (GCM) 10K type strain sequencing project: providing services to taxonomists for standard genome sequencing and annotation.</title>
        <authorList>
            <consortium name="The Broad Institute Genomics Platform"/>
            <consortium name="The Broad Institute Genome Sequencing Center for Infectious Disease"/>
            <person name="Wu L."/>
            <person name="Ma J."/>
        </authorList>
    </citation>
    <scope>NUCLEOTIDE SEQUENCE [LARGE SCALE GENOMIC DNA]</scope>
    <source>
        <strain evidence="3">JCM 31486</strain>
    </source>
</reference>
<dbReference type="Proteomes" id="UP001597045">
    <property type="component" value="Unassembled WGS sequence"/>
</dbReference>